<reference evidence="11 12" key="1">
    <citation type="journal article" date="2014" name="Genome Announc.">
        <title>Draft genome sequence of the pathogenic fungus Scedosporium apiospermum.</title>
        <authorList>
            <person name="Vandeputte P."/>
            <person name="Ghamrawi S."/>
            <person name="Rechenmann M."/>
            <person name="Iltis A."/>
            <person name="Giraud S."/>
            <person name="Fleury M."/>
            <person name="Thornton C."/>
            <person name="Delhaes L."/>
            <person name="Meyer W."/>
            <person name="Papon N."/>
            <person name="Bouchara J.P."/>
        </authorList>
    </citation>
    <scope>NUCLEOTIDE SEQUENCE [LARGE SCALE GENOMIC DNA]</scope>
    <source>
        <strain evidence="11 12">IHEM 14462</strain>
    </source>
</reference>
<keyword evidence="5 8" id="KW-0687">Ribonucleoprotein</keyword>
<evidence type="ECO:0000256" key="7">
    <source>
        <dbReference type="ARBA" id="ARBA00039335"/>
    </source>
</evidence>
<evidence type="ECO:0000256" key="6">
    <source>
        <dbReference type="ARBA" id="ARBA00037226"/>
    </source>
</evidence>
<evidence type="ECO:0000256" key="1">
    <source>
        <dbReference type="ARBA" id="ARBA00004173"/>
    </source>
</evidence>
<evidence type="ECO:0000256" key="4">
    <source>
        <dbReference type="ARBA" id="ARBA00023128"/>
    </source>
</evidence>
<dbReference type="GO" id="GO:0005763">
    <property type="term" value="C:mitochondrial small ribosomal subunit"/>
    <property type="evidence" value="ECO:0007669"/>
    <property type="project" value="UniProtKB-ARBA"/>
</dbReference>
<evidence type="ECO:0000256" key="2">
    <source>
        <dbReference type="ARBA" id="ARBA00008945"/>
    </source>
</evidence>
<keyword evidence="3 8" id="KW-0689">Ribosomal protein</keyword>
<dbReference type="OMA" id="IYEMCRA"/>
<keyword evidence="12" id="KW-1185">Reference proteome</keyword>
<comment type="subcellular location">
    <subcellularLocation>
        <location evidence="1">Mitochondrion</location>
    </subcellularLocation>
</comment>
<dbReference type="Pfam" id="PF00333">
    <property type="entry name" value="Ribosomal_S5"/>
    <property type="match status" value="1"/>
</dbReference>
<dbReference type="KEGG" id="sapo:SAPIO_CDS3968"/>
<name>A0A084G901_PSEDA</name>
<feature type="domain" description="S5 DRBM" evidence="10">
    <location>
        <begin position="349"/>
        <end position="412"/>
    </location>
</feature>
<dbReference type="GO" id="GO:0006412">
    <property type="term" value="P:translation"/>
    <property type="evidence" value="ECO:0007669"/>
    <property type="project" value="InterPro"/>
</dbReference>
<keyword evidence="4" id="KW-0496">Mitochondrion</keyword>
<dbReference type="FunFam" id="3.30.230.10:FF:000041">
    <property type="entry name" value="37S ribosomal protein S5"/>
    <property type="match status" value="1"/>
</dbReference>
<dbReference type="VEuPathDB" id="FungiDB:SAPIO_CDS3968"/>
<evidence type="ECO:0000256" key="3">
    <source>
        <dbReference type="ARBA" id="ARBA00022980"/>
    </source>
</evidence>
<dbReference type="GeneID" id="27723040"/>
<gene>
    <name evidence="11" type="ORF">SAPIO_CDS3968</name>
</gene>
<dbReference type="InterPro" id="IPR013810">
    <property type="entry name" value="Ribosomal_uS5_N"/>
</dbReference>
<evidence type="ECO:0000256" key="8">
    <source>
        <dbReference type="PROSITE-ProRule" id="PRU00268"/>
    </source>
</evidence>
<dbReference type="InterPro" id="IPR000851">
    <property type="entry name" value="Ribosomal_uS5"/>
</dbReference>
<dbReference type="RefSeq" id="XP_016643612.1">
    <property type="nucleotide sequence ID" value="XM_016786636.1"/>
</dbReference>
<dbReference type="OrthoDB" id="309483at2759"/>
<dbReference type="GO" id="GO:0003735">
    <property type="term" value="F:structural constituent of ribosome"/>
    <property type="evidence" value="ECO:0007669"/>
    <property type="project" value="UniProtKB-UniRule"/>
</dbReference>
<comment type="function">
    <text evidence="6">Component of the mitochondrial ribosome (mitoribosome), a dedicated translation machinery responsible for the synthesis of mitochondrial genome-encoded proteins, including at least some of the essential transmembrane subunits of the mitochondrial respiratory chain. The mitoribosomes are attached to the mitochondrial inner membrane and translation products are cotranslationally integrated into the membrane.</text>
</comment>
<dbReference type="SUPFAM" id="SSF54768">
    <property type="entry name" value="dsRNA-binding domain-like"/>
    <property type="match status" value="1"/>
</dbReference>
<dbReference type="Gene3D" id="3.30.160.20">
    <property type="match status" value="1"/>
</dbReference>
<dbReference type="EMBL" id="JOWA01000090">
    <property type="protein sequence ID" value="KEZ43813.1"/>
    <property type="molecule type" value="Genomic_DNA"/>
</dbReference>
<dbReference type="Gene3D" id="3.30.230.10">
    <property type="match status" value="1"/>
</dbReference>
<evidence type="ECO:0000259" key="10">
    <source>
        <dbReference type="PROSITE" id="PS50881"/>
    </source>
</evidence>
<comment type="similarity">
    <text evidence="2 9">Belongs to the universal ribosomal protein uS5 family.</text>
</comment>
<dbReference type="InterPro" id="IPR014721">
    <property type="entry name" value="Ribsml_uS5_D2-typ_fold_subgr"/>
</dbReference>
<dbReference type="Proteomes" id="UP000028545">
    <property type="component" value="Unassembled WGS sequence"/>
</dbReference>
<sequence length="513" mass="57036">MSTVRPGGSLLTRCILPLSRTTAPTARAPTLAAATATATATCQNNRPFHSSTSRAAPRRPRFKSIKADQLGLTTPEKIDEYAKQKFPEYDEAQLEALKQVYEYTPEQMEAVKAGEAAVDAKDMTLQGRVRDDKYRIPYLEDFSVVQPVIDLKAERKLEAQNYKWLSEQEFLEKLFEKMMDKSTENMHEAAAKAFKRSMERVKAAQGAEIDLTVQELQDMETWPELQKKFLINEEEGGEKMVEEKDAKAAAPEGTISSEEAQKILSELVDDFTRSLEAKKDNTVSSEIFDEDDRLNISTSGNAPPLGKVPGVEGLYKHAADPEDEGLDDEGTYQFLKKVTGMSVRDILSLFTKTLVTRFVTNQTRLGKVRSASVMVIAGNGNGRLGVGVAKSADFGTAAMAARMLAIRNMKPIRRYENRTIYGTVRQKVSGTIVELRARPPGFGLRVPYRLFEMCRAAGIHDISAVIPRSRNPMNTVKATFLALTNQPDPEEIAKGRGKKLVDVRKVYYGGSVY</sequence>
<organism evidence="11 12">
    <name type="scientific">Pseudallescheria apiosperma</name>
    <name type="common">Scedosporium apiospermum</name>
    <dbReference type="NCBI Taxonomy" id="563466"/>
    <lineage>
        <taxon>Eukaryota</taxon>
        <taxon>Fungi</taxon>
        <taxon>Dikarya</taxon>
        <taxon>Ascomycota</taxon>
        <taxon>Pezizomycotina</taxon>
        <taxon>Sordariomycetes</taxon>
        <taxon>Hypocreomycetidae</taxon>
        <taxon>Microascales</taxon>
        <taxon>Microascaceae</taxon>
        <taxon>Scedosporium</taxon>
    </lineage>
</organism>
<evidence type="ECO:0000256" key="9">
    <source>
        <dbReference type="RuleBase" id="RU003823"/>
    </source>
</evidence>
<protein>
    <recommendedName>
        <fullName evidence="7">Small ribosomal subunit protein uS5m</fullName>
    </recommendedName>
</protein>
<dbReference type="FunFam" id="3.30.160.20:FF:000022">
    <property type="entry name" value="28S ribosomal protein S5, mitochondrial"/>
    <property type="match status" value="1"/>
</dbReference>
<dbReference type="InterPro" id="IPR020568">
    <property type="entry name" value="Ribosomal_Su5_D2-typ_SF"/>
</dbReference>
<dbReference type="Pfam" id="PF03719">
    <property type="entry name" value="Ribosomal_S5_C"/>
    <property type="match status" value="1"/>
</dbReference>
<proteinExistence type="inferred from homology"/>
<accession>A0A084G901</accession>
<comment type="caution">
    <text evidence="11">The sequence shown here is derived from an EMBL/GenBank/DDBJ whole genome shotgun (WGS) entry which is preliminary data.</text>
</comment>
<dbReference type="PANTHER" id="PTHR48277">
    <property type="entry name" value="MITOCHONDRIAL RIBOSOMAL PROTEIN S5"/>
    <property type="match status" value="1"/>
</dbReference>
<dbReference type="AlphaFoldDB" id="A0A084G901"/>
<dbReference type="PANTHER" id="PTHR48277:SF1">
    <property type="entry name" value="MITOCHONDRIAL RIBOSOMAL PROTEIN S5"/>
    <property type="match status" value="1"/>
</dbReference>
<evidence type="ECO:0000256" key="5">
    <source>
        <dbReference type="ARBA" id="ARBA00023274"/>
    </source>
</evidence>
<dbReference type="SUPFAM" id="SSF54211">
    <property type="entry name" value="Ribosomal protein S5 domain 2-like"/>
    <property type="match status" value="1"/>
</dbReference>
<evidence type="ECO:0000313" key="11">
    <source>
        <dbReference type="EMBL" id="KEZ43813.1"/>
    </source>
</evidence>
<dbReference type="PROSITE" id="PS50881">
    <property type="entry name" value="S5_DSRBD"/>
    <property type="match status" value="1"/>
</dbReference>
<evidence type="ECO:0000313" key="12">
    <source>
        <dbReference type="Proteomes" id="UP000028545"/>
    </source>
</evidence>
<dbReference type="HOGENOM" id="CLU_037994_1_0_1"/>
<dbReference type="GO" id="GO:0003723">
    <property type="term" value="F:RNA binding"/>
    <property type="evidence" value="ECO:0007669"/>
    <property type="project" value="InterPro"/>
</dbReference>
<dbReference type="InterPro" id="IPR005324">
    <property type="entry name" value="Ribosomal_uS5_C"/>
</dbReference>